<dbReference type="PANTHER" id="PTHR34351">
    <property type="entry name" value="SLR1927 PROTEIN-RELATED"/>
    <property type="match status" value="1"/>
</dbReference>
<evidence type="ECO:0000313" key="5">
    <source>
        <dbReference type="Proteomes" id="UP001220962"/>
    </source>
</evidence>
<dbReference type="InterPro" id="IPR002881">
    <property type="entry name" value="DUF58"/>
</dbReference>
<evidence type="ECO:0000313" key="4">
    <source>
        <dbReference type="EMBL" id="WDI01353.1"/>
    </source>
</evidence>
<sequence>MLKSVRYRTGRYTKSKAWIVLFVWIICLFYVLFQGGKTSIMLFSMVTLLSIYLLIGQFGGARRAVGTRQLTSSGEHTELLHAGDQVHVQLGLQIPGLLPLPYVIVREVLKRHNGESWSFEESLVPNMRGSGKLVFLTPPLERGKYKFMETECISEDIFGLIEHKGTFNAYGSFRVLPRTVFIPYWQLYDQNSRLSGPQAALTRSRRETTQINGVRDYVYGDRLSRIHWNATAKTGQWKSKEFEHESLPKTILVLDATEEGYKSSEQFELAVSTAASLLEYGNRERLSMGLCTISEETKLFLPTDSQNERQKMVQHLVDLDYTGTSDLLSSIQDSIRSFPQGAFFVLISPLDNANVLESLRYAGTRGMTASHIRIEQRASQGHKSEWLTLLRGRGIKGYAVSDLQELPSAMGGGGL</sequence>
<dbReference type="EMBL" id="CP118108">
    <property type="protein sequence ID" value="WDI01353.1"/>
    <property type="molecule type" value="Genomic_DNA"/>
</dbReference>
<evidence type="ECO:0000313" key="3">
    <source>
        <dbReference type="EMBL" id="WDH81635.1"/>
    </source>
</evidence>
<proteinExistence type="predicted"/>
<keyword evidence="1" id="KW-0812">Transmembrane</keyword>
<feature type="domain" description="DUF58" evidence="2">
    <location>
        <begin position="214"/>
        <end position="366"/>
    </location>
</feature>
<evidence type="ECO:0000256" key="1">
    <source>
        <dbReference type="SAM" id="Phobius"/>
    </source>
</evidence>
<keyword evidence="1" id="KW-0472">Membrane</keyword>
<dbReference type="PANTHER" id="PTHR34351:SF2">
    <property type="entry name" value="DUF58 DOMAIN-CONTAINING PROTEIN"/>
    <property type="match status" value="1"/>
</dbReference>
<dbReference type="Pfam" id="PF01882">
    <property type="entry name" value="DUF58"/>
    <property type="match status" value="1"/>
</dbReference>
<dbReference type="Proteomes" id="UP001220962">
    <property type="component" value="Chromosome"/>
</dbReference>
<dbReference type="EMBL" id="CP118101">
    <property type="protein sequence ID" value="WDH81635.1"/>
    <property type="molecule type" value="Genomic_DNA"/>
</dbReference>
<protein>
    <submittedName>
        <fullName evidence="3">DUF58 domain-containing protein</fullName>
    </submittedName>
</protein>
<organism evidence="3 5">
    <name type="scientific">Paenibacillus urinalis</name>
    <dbReference type="NCBI Taxonomy" id="521520"/>
    <lineage>
        <taxon>Bacteria</taxon>
        <taxon>Bacillati</taxon>
        <taxon>Bacillota</taxon>
        <taxon>Bacilli</taxon>
        <taxon>Bacillales</taxon>
        <taxon>Paenibacillaceae</taxon>
        <taxon>Paenibacillus</taxon>
    </lineage>
</organism>
<dbReference type="RefSeq" id="WP_274337383.1">
    <property type="nucleotide sequence ID" value="NZ_CP118101.1"/>
</dbReference>
<gene>
    <name evidence="3" type="ORF">PUW23_19245</name>
    <name evidence="4" type="ORF">PUW25_19090</name>
</gene>
<keyword evidence="1" id="KW-1133">Transmembrane helix</keyword>
<name>A0AAX3MVL0_9BACL</name>
<keyword evidence="6" id="KW-1185">Reference proteome</keyword>
<dbReference type="Proteomes" id="UP001221519">
    <property type="component" value="Chromosome"/>
</dbReference>
<evidence type="ECO:0000313" key="6">
    <source>
        <dbReference type="Proteomes" id="UP001221519"/>
    </source>
</evidence>
<feature type="transmembrane region" description="Helical" evidence="1">
    <location>
        <begin position="16"/>
        <end position="33"/>
    </location>
</feature>
<dbReference type="AlphaFoldDB" id="A0AAX3MVL0"/>
<evidence type="ECO:0000259" key="2">
    <source>
        <dbReference type="Pfam" id="PF01882"/>
    </source>
</evidence>
<accession>A0AAX3MVL0</accession>
<reference evidence="3 6" key="1">
    <citation type="submission" date="2023-02" db="EMBL/GenBank/DDBJ databases">
        <title>Pathogen: clinical or host-associated sample.</title>
        <authorList>
            <person name="Hergert J."/>
            <person name="Casey R."/>
            <person name="Wagner J."/>
            <person name="Young E.L."/>
            <person name="Oakeson K.F."/>
        </authorList>
    </citation>
    <scope>NUCLEOTIDE SEQUENCE</scope>
    <source>
        <strain evidence="4 6">2022CK-00829</strain>
        <strain evidence="3">2022CK-00830</strain>
    </source>
</reference>
<feature type="transmembrane region" description="Helical" evidence="1">
    <location>
        <begin position="39"/>
        <end position="59"/>
    </location>
</feature>